<keyword evidence="2" id="KW-1185">Reference proteome</keyword>
<sequence length="63" mass="7182">MGRLPSLIFQRLSCSFCYFAVPVPICMRKCPPCWTDTRPDFLEYSGRALVSENGYLPMCAWGV</sequence>
<gene>
    <name evidence="1" type="ORF">GSBLH_T00001550001</name>
</gene>
<name>D8LZY5_BLAHO</name>
<reference evidence="1" key="1">
    <citation type="submission" date="2010-02" db="EMBL/GenBank/DDBJ databases">
        <title>Sequencing and annotation of the Blastocystis hominis genome.</title>
        <authorList>
            <person name="Wincker P."/>
        </authorList>
    </citation>
    <scope>NUCLEOTIDE SEQUENCE</scope>
    <source>
        <strain evidence="1">Singapore isolate B</strain>
    </source>
</reference>
<dbReference type="GeneID" id="24918793"/>
<proteinExistence type="predicted"/>
<evidence type="ECO:0000313" key="2">
    <source>
        <dbReference type="Proteomes" id="UP000008312"/>
    </source>
</evidence>
<protein>
    <submittedName>
        <fullName evidence="1">Uncharacterized protein</fullName>
    </submittedName>
</protein>
<dbReference type="AlphaFoldDB" id="D8LZY5"/>
<dbReference type="Proteomes" id="UP000008312">
    <property type="component" value="Unassembled WGS sequence"/>
</dbReference>
<accession>D8LZY5</accession>
<dbReference type="InParanoid" id="D8LZY5"/>
<organism evidence="1">
    <name type="scientific">Blastocystis hominis</name>
    <dbReference type="NCBI Taxonomy" id="12968"/>
    <lineage>
        <taxon>Eukaryota</taxon>
        <taxon>Sar</taxon>
        <taxon>Stramenopiles</taxon>
        <taxon>Bigyra</taxon>
        <taxon>Opalozoa</taxon>
        <taxon>Opalinata</taxon>
        <taxon>Blastocystidae</taxon>
        <taxon>Blastocystis</taxon>
    </lineage>
</organism>
<evidence type="ECO:0000313" key="1">
    <source>
        <dbReference type="EMBL" id="CBK21374.2"/>
    </source>
</evidence>
<dbReference type="EMBL" id="FN668642">
    <property type="protein sequence ID" value="CBK21374.2"/>
    <property type="molecule type" value="Genomic_DNA"/>
</dbReference>
<dbReference type="RefSeq" id="XP_012895422.1">
    <property type="nucleotide sequence ID" value="XM_013039968.1"/>
</dbReference>